<dbReference type="PROSITE" id="PS51076">
    <property type="entry name" value="MH2"/>
    <property type="match status" value="1"/>
</dbReference>
<dbReference type="Pfam" id="PF03165">
    <property type="entry name" value="MH1"/>
    <property type="match status" value="1"/>
</dbReference>
<dbReference type="GO" id="GO:0070411">
    <property type="term" value="F:I-SMAD binding"/>
    <property type="evidence" value="ECO:0007669"/>
    <property type="project" value="TreeGrafter"/>
</dbReference>
<dbReference type="Gene3D" id="3.90.520.10">
    <property type="entry name" value="SMAD MH1 domain"/>
    <property type="match status" value="1"/>
</dbReference>
<dbReference type="GO" id="GO:0030154">
    <property type="term" value="P:cell differentiation"/>
    <property type="evidence" value="ECO:0007669"/>
    <property type="project" value="TreeGrafter"/>
</dbReference>
<dbReference type="InterPro" id="IPR003619">
    <property type="entry name" value="MAD_homology1_Dwarfin-type"/>
</dbReference>
<dbReference type="GO" id="GO:0000981">
    <property type="term" value="F:DNA-binding transcription factor activity, RNA polymerase II-specific"/>
    <property type="evidence" value="ECO:0007669"/>
    <property type="project" value="TreeGrafter"/>
</dbReference>
<evidence type="ECO:0000256" key="5">
    <source>
        <dbReference type="ARBA" id="ARBA00023163"/>
    </source>
</evidence>
<evidence type="ECO:0000259" key="10">
    <source>
        <dbReference type="PROSITE" id="PS51076"/>
    </source>
</evidence>
<keyword evidence="4 7" id="KW-0805">Transcription regulation</keyword>
<protein>
    <recommendedName>
        <fullName evidence="7">Mothers against decapentaplegic homolog</fullName>
        <shortName evidence="7">MAD homolog</shortName>
        <shortName evidence="7">Mothers against DPP homolog</shortName>
    </recommendedName>
    <alternativeName>
        <fullName evidence="7">SMAD family member</fullName>
    </alternativeName>
</protein>
<dbReference type="PANTHER" id="PTHR13703:SF25">
    <property type="entry name" value="MOTHERS AGAINST DECAPENTAPLEGIC HOMOLOG"/>
    <property type="match status" value="1"/>
</dbReference>
<dbReference type="SUPFAM" id="SSF49879">
    <property type="entry name" value="SMAD/FHA domain"/>
    <property type="match status" value="1"/>
</dbReference>
<dbReference type="InterPro" id="IPR017855">
    <property type="entry name" value="SMAD-like_dom_sf"/>
</dbReference>
<evidence type="ECO:0000256" key="8">
    <source>
        <dbReference type="SAM" id="MobiDB-lite"/>
    </source>
</evidence>
<dbReference type="AlphaFoldDB" id="A0A2I5KCD1"/>
<dbReference type="SUPFAM" id="SSF56366">
    <property type="entry name" value="SMAD MH1 domain"/>
    <property type="match status" value="1"/>
</dbReference>
<dbReference type="SMART" id="SM00523">
    <property type="entry name" value="DWA"/>
    <property type="match status" value="1"/>
</dbReference>
<evidence type="ECO:0000256" key="6">
    <source>
        <dbReference type="ARBA" id="ARBA00023242"/>
    </source>
</evidence>
<feature type="domain" description="MH2" evidence="10">
    <location>
        <begin position="283"/>
        <end position="477"/>
    </location>
</feature>
<dbReference type="GO" id="GO:0071144">
    <property type="term" value="C:heteromeric SMAD protein complex"/>
    <property type="evidence" value="ECO:0007669"/>
    <property type="project" value="TreeGrafter"/>
</dbReference>
<keyword evidence="3" id="KW-0862">Zinc</keyword>
<sequence length="477" mass="53245">MSLFNPNQKLYNMRVKPDPVSAQDGVRDNGKWSEKVIKMLIKKHKKSVGELEKVLTSKNPCTPCIPTTKMLDLGAASSCTTKSHSLHHSSFVFCKIWRWADLQSVHELKSIDKCNYSSYKTPDEACANPYHYVRIEKPSLAPVLIPNGPYACSPTTPNEMPPGSFLPSYDSTQIQTPTPDCPDFSAFTDSNLSTRDPMHNVQSYATPPPAYSEESASDRSSPPSFGNCLSNPTSPYFSSHSTSTIPSPPESAAVYPRQPSSVSYEPSFAYTSNTIKFEEQKHWCTIHYYEMENRVGEPFYASKSTLFIDGFTDPSSDERFCLGLLGNIHRDQEIEIARRHINKGVKLTYIAGEVFAECLSSDSAIFVQSPNCNLSSGWHPATVCKLPSTCTLNIFNYQDFAQLLSNSVSKGYEAVFQLTRMCTIRISFVKGWGAEYRRQTVTSTPCWIEIHLNGALQWLDRVLQGMGTPLNTCSSRS</sequence>
<comment type="similarity">
    <text evidence="1 7">Belongs to the dwarfin/SMAD family.</text>
</comment>
<dbReference type="EMBL" id="MF589730">
    <property type="protein sequence ID" value="ATY70067.1"/>
    <property type="molecule type" value="mRNA"/>
</dbReference>
<feature type="compositionally biased region" description="Polar residues" evidence="8">
    <location>
        <begin position="187"/>
        <end position="205"/>
    </location>
</feature>
<keyword evidence="7" id="KW-0963">Cytoplasm</keyword>
<evidence type="ECO:0000256" key="1">
    <source>
        <dbReference type="ARBA" id="ARBA00005545"/>
    </source>
</evidence>
<dbReference type="GO" id="GO:0045944">
    <property type="term" value="P:positive regulation of transcription by RNA polymerase II"/>
    <property type="evidence" value="ECO:0007669"/>
    <property type="project" value="TreeGrafter"/>
</dbReference>
<dbReference type="PROSITE" id="PS51075">
    <property type="entry name" value="MH1"/>
    <property type="match status" value="1"/>
</dbReference>
<dbReference type="GO" id="GO:0060395">
    <property type="term" value="P:SMAD protein signal transduction"/>
    <property type="evidence" value="ECO:0007669"/>
    <property type="project" value="TreeGrafter"/>
</dbReference>
<evidence type="ECO:0000313" key="11">
    <source>
        <dbReference type="EMBL" id="ATY70067.1"/>
    </source>
</evidence>
<dbReference type="GO" id="GO:0005737">
    <property type="term" value="C:cytoplasm"/>
    <property type="evidence" value="ECO:0007669"/>
    <property type="project" value="UniProtKB-SubCell"/>
</dbReference>
<dbReference type="SMART" id="SM00524">
    <property type="entry name" value="DWB"/>
    <property type="match status" value="1"/>
</dbReference>
<dbReference type="GO" id="GO:0000978">
    <property type="term" value="F:RNA polymerase II cis-regulatory region sequence-specific DNA binding"/>
    <property type="evidence" value="ECO:0007669"/>
    <property type="project" value="TreeGrafter"/>
</dbReference>
<dbReference type="Pfam" id="PF03166">
    <property type="entry name" value="MH2"/>
    <property type="match status" value="1"/>
</dbReference>
<dbReference type="GO" id="GO:0009653">
    <property type="term" value="P:anatomical structure morphogenesis"/>
    <property type="evidence" value="ECO:0007669"/>
    <property type="project" value="TreeGrafter"/>
</dbReference>
<dbReference type="InterPro" id="IPR013019">
    <property type="entry name" value="MAD_homology_MH1"/>
</dbReference>
<dbReference type="InterPro" id="IPR001132">
    <property type="entry name" value="SMAD_dom_Dwarfin-type"/>
</dbReference>
<comment type="subcellular location">
    <subcellularLocation>
        <location evidence="7">Cytoplasm</location>
    </subcellularLocation>
    <subcellularLocation>
        <location evidence="7">Nucleus</location>
    </subcellularLocation>
</comment>
<evidence type="ECO:0000256" key="2">
    <source>
        <dbReference type="ARBA" id="ARBA00022723"/>
    </source>
</evidence>
<dbReference type="InterPro" id="IPR013790">
    <property type="entry name" value="Dwarfin"/>
</dbReference>
<dbReference type="InterPro" id="IPR008984">
    <property type="entry name" value="SMAD_FHA_dom_sf"/>
</dbReference>
<evidence type="ECO:0000259" key="9">
    <source>
        <dbReference type="PROSITE" id="PS51075"/>
    </source>
</evidence>
<accession>A0A2I5KCD1</accession>
<feature type="compositionally biased region" description="Polar residues" evidence="8">
    <location>
        <begin position="218"/>
        <end position="237"/>
    </location>
</feature>
<dbReference type="Gene3D" id="2.60.200.10">
    <property type="match status" value="1"/>
</dbReference>
<dbReference type="InterPro" id="IPR036578">
    <property type="entry name" value="SMAD_MH1_sf"/>
</dbReference>
<keyword evidence="2" id="KW-0479">Metal-binding</keyword>
<dbReference type="PANTHER" id="PTHR13703">
    <property type="entry name" value="SMAD"/>
    <property type="match status" value="1"/>
</dbReference>
<dbReference type="GO" id="GO:0046872">
    <property type="term" value="F:metal ion binding"/>
    <property type="evidence" value="ECO:0007669"/>
    <property type="project" value="UniProtKB-KW"/>
</dbReference>
<organism evidence="11">
    <name type="scientific">Oopsacas minuta</name>
    <dbReference type="NCBI Taxonomy" id="111878"/>
    <lineage>
        <taxon>Eukaryota</taxon>
        <taxon>Metazoa</taxon>
        <taxon>Porifera</taxon>
        <taxon>Hexactinellida</taxon>
        <taxon>Hexasterophora</taxon>
        <taxon>Lyssacinosida</taxon>
        <taxon>Leucopsacidae</taxon>
        <taxon>Oopsacas</taxon>
    </lineage>
</organism>
<evidence type="ECO:0000256" key="7">
    <source>
        <dbReference type="RuleBase" id="RU361195"/>
    </source>
</evidence>
<feature type="domain" description="MH1" evidence="9">
    <location>
        <begin position="5"/>
        <end position="141"/>
    </location>
</feature>
<proteinExistence type="evidence at transcript level"/>
<keyword evidence="6 7" id="KW-0539">Nucleus</keyword>
<reference evidence="11" key="1">
    <citation type="journal article" date="2017" name="Sci. Rep.">
        <title>Animal multicellularity and polarity without Wnt signaling.</title>
        <authorList>
            <person name="Schenkelaars Q."/>
            <person name="Pratlong M."/>
            <person name="Kodjabachian L."/>
            <person name="Fierro-Constain L."/>
            <person name="Vacelet J."/>
            <person name="Le Bivic A."/>
            <person name="Renard E."/>
            <person name="Borchiellini C."/>
        </authorList>
    </citation>
    <scope>NUCLEOTIDE SEQUENCE</scope>
</reference>
<feature type="region of interest" description="Disordered" evidence="8">
    <location>
        <begin position="185"/>
        <end position="258"/>
    </location>
</feature>
<evidence type="ECO:0000256" key="3">
    <source>
        <dbReference type="ARBA" id="ARBA00022833"/>
    </source>
</evidence>
<evidence type="ECO:0000256" key="4">
    <source>
        <dbReference type="ARBA" id="ARBA00023015"/>
    </source>
</evidence>
<keyword evidence="5 7" id="KW-0804">Transcription</keyword>
<name>A0A2I5KCD1_9METZ</name>